<comment type="similarity">
    <text evidence="6">Belongs to the KhpB RNA-binding protein family.</text>
</comment>
<evidence type="ECO:0000256" key="4">
    <source>
        <dbReference type="ARBA" id="ARBA00023186"/>
    </source>
</evidence>
<dbReference type="InterPro" id="IPR001374">
    <property type="entry name" value="R3H_dom"/>
</dbReference>
<dbReference type="InterPro" id="IPR034079">
    <property type="entry name" value="R3H_KhpB"/>
</dbReference>
<dbReference type="EMBL" id="PEYM01000007">
    <property type="protein sequence ID" value="PIS31629.1"/>
    <property type="molecule type" value="Genomic_DNA"/>
</dbReference>
<dbReference type="HAMAP" id="MF_00867">
    <property type="entry name" value="KhpB"/>
    <property type="match status" value="1"/>
</dbReference>
<dbReference type="SUPFAM" id="SSF82708">
    <property type="entry name" value="R3H domain"/>
    <property type="match status" value="1"/>
</dbReference>
<sequence length="205" mass="22293">MKKITMKGKNVDEAVDAALKVISGDRAQAKVFVLSEGKAGVLGLIGGTEAEVEVTVKEGKPEDAQQLLQDILDKMGLVTMVESRLVDDRVELVVKGDDMGRIIGKDGATLKSLEILLAGMLARLYGERSYVSIDADGYRDKRRQSLERLAQEVANEVIDSKAEKTMPPMSAADRRIIHLYLQGNPSVAIFSQGEGDARRLVIAPK</sequence>
<comment type="caution">
    <text evidence="8">The sequence shown here is derived from an EMBL/GenBank/DDBJ whole genome shotgun (WGS) entry which is preliminary data.</text>
</comment>
<dbReference type="InterPro" id="IPR039247">
    <property type="entry name" value="KhpB"/>
</dbReference>
<dbReference type="InterPro" id="IPR015946">
    <property type="entry name" value="KH_dom-like_a/b"/>
</dbReference>
<dbReference type="PANTHER" id="PTHR35800:SF1">
    <property type="entry name" value="RNA-BINDING PROTEIN KHPB"/>
    <property type="match status" value="1"/>
</dbReference>
<keyword evidence="2 6" id="KW-0694">RNA-binding</keyword>
<protein>
    <recommendedName>
        <fullName evidence="6">RNA-binding protein KhpB</fullName>
    </recommendedName>
    <alternativeName>
        <fullName evidence="6">RNA-binding protein EloR</fullName>
    </alternativeName>
</protein>
<dbReference type="Proteomes" id="UP000231343">
    <property type="component" value="Unassembled WGS sequence"/>
</dbReference>
<dbReference type="InterPro" id="IPR036867">
    <property type="entry name" value="R3H_dom_sf"/>
</dbReference>
<evidence type="ECO:0000313" key="9">
    <source>
        <dbReference type="Proteomes" id="UP000231343"/>
    </source>
</evidence>
<proteinExistence type="inferred from homology"/>
<dbReference type="Pfam" id="PF13083">
    <property type="entry name" value="KH_KhpA-B"/>
    <property type="match status" value="1"/>
</dbReference>
<evidence type="ECO:0000259" key="7">
    <source>
        <dbReference type="PROSITE" id="PS51061"/>
    </source>
</evidence>
<keyword evidence="4 6" id="KW-0143">Chaperone</keyword>
<organism evidence="8 9">
    <name type="scientific">Candidatus Saganbacteria bacterium CG08_land_8_20_14_0_20_45_16</name>
    <dbReference type="NCBI Taxonomy" id="2014293"/>
    <lineage>
        <taxon>Bacteria</taxon>
        <taxon>Bacillati</taxon>
        <taxon>Saganbacteria</taxon>
    </lineage>
</organism>
<comment type="subunit">
    <text evidence="6">Forms a complex with KhpA.</text>
</comment>
<keyword evidence="5 6" id="KW-0961">Cell wall biogenesis/degradation</keyword>
<dbReference type="CDD" id="cd02644">
    <property type="entry name" value="R3H_jag"/>
    <property type="match status" value="1"/>
</dbReference>
<evidence type="ECO:0000256" key="5">
    <source>
        <dbReference type="ARBA" id="ARBA00023316"/>
    </source>
</evidence>
<dbReference type="NCBIfam" id="NF041568">
    <property type="entry name" value="Jag_EloR"/>
    <property type="match status" value="1"/>
</dbReference>
<comment type="domain">
    <text evidence="6">Has an N-terminal Jag-N domain and 2 RNA-binding domains (KH and R3H).</text>
</comment>
<dbReference type="SMART" id="SM01245">
    <property type="entry name" value="Jag_N"/>
    <property type="match status" value="1"/>
</dbReference>
<dbReference type="Gene3D" id="3.30.1370.50">
    <property type="entry name" value="R3H-like domain"/>
    <property type="match status" value="1"/>
</dbReference>
<keyword evidence="1 6" id="KW-0963">Cytoplasm</keyword>
<evidence type="ECO:0000313" key="8">
    <source>
        <dbReference type="EMBL" id="PIS31629.1"/>
    </source>
</evidence>
<dbReference type="AlphaFoldDB" id="A0A2H0Y1Q9"/>
<dbReference type="PROSITE" id="PS51061">
    <property type="entry name" value="R3H"/>
    <property type="match status" value="1"/>
</dbReference>
<evidence type="ECO:0000256" key="2">
    <source>
        <dbReference type="ARBA" id="ARBA00022884"/>
    </source>
</evidence>
<evidence type="ECO:0000256" key="1">
    <source>
        <dbReference type="ARBA" id="ARBA00022490"/>
    </source>
</evidence>
<reference evidence="8 9" key="1">
    <citation type="submission" date="2017-09" db="EMBL/GenBank/DDBJ databases">
        <title>Depth-based differentiation of microbial function through sediment-hosted aquifers and enrichment of novel symbionts in the deep terrestrial subsurface.</title>
        <authorList>
            <person name="Probst A.J."/>
            <person name="Ladd B."/>
            <person name="Jarett J.K."/>
            <person name="Geller-Mcgrath D.E."/>
            <person name="Sieber C.M."/>
            <person name="Emerson J.B."/>
            <person name="Anantharaman K."/>
            <person name="Thomas B.C."/>
            <person name="Malmstrom R."/>
            <person name="Stieglmeier M."/>
            <person name="Klingl A."/>
            <person name="Woyke T."/>
            <person name="Ryan C.M."/>
            <person name="Banfield J.F."/>
        </authorList>
    </citation>
    <scope>NUCLEOTIDE SEQUENCE [LARGE SCALE GENOMIC DNA]</scope>
    <source>
        <strain evidence="8">CG08_land_8_20_14_0_20_45_16</strain>
    </source>
</reference>
<dbReference type="Gene3D" id="3.30.300.20">
    <property type="match status" value="1"/>
</dbReference>
<evidence type="ECO:0000256" key="6">
    <source>
        <dbReference type="HAMAP-Rule" id="MF_00867"/>
    </source>
</evidence>
<dbReference type="InterPro" id="IPR032782">
    <property type="entry name" value="KhpB_N"/>
</dbReference>
<name>A0A2H0Y1Q9_UNCSA</name>
<gene>
    <name evidence="6" type="primary">khpB</name>
    <name evidence="6" type="synonym">eloR</name>
    <name evidence="8" type="ORF">COT42_00745</name>
</gene>
<evidence type="ECO:0000256" key="3">
    <source>
        <dbReference type="ARBA" id="ARBA00022960"/>
    </source>
</evidence>
<dbReference type="Gene3D" id="3.30.30.80">
    <property type="entry name" value="probable RNA-binding protein from clostridium symbiosum atcc 14940"/>
    <property type="match status" value="1"/>
</dbReference>
<dbReference type="InterPro" id="IPR038008">
    <property type="entry name" value="Jag_KH"/>
</dbReference>
<accession>A0A2H0Y1Q9</accession>
<dbReference type="Pfam" id="PF14804">
    <property type="entry name" value="Jag_N"/>
    <property type="match status" value="1"/>
</dbReference>
<dbReference type="GO" id="GO:0003723">
    <property type="term" value="F:RNA binding"/>
    <property type="evidence" value="ECO:0007669"/>
    <property type="project" value="UniProtKB-UniRule"/>
</dbReference>
<comment type="subcellular location">
    <subcellularLocation>
        <location evidence="6">Cytoplasm</location>
    </subcellularLocation>
</comment>
<dbReference type="Pfam" id="PF01424">
    <property type="entry name" value="R3H"/>
    <property type="match status" value="1"/>
</dbReference>
<dbReference type="GO" id="GO:0008360">
    <property type="term" value="P:regulation of cell shape"/>
    <property type="evidence" value="ECO:0007669"/>
    <property type="project" value="UniProtKB-KW"/>
</dbReference>
<dbReference type="InterPro" id="IPR038247">
    <property type="entry name" value="Jag_N_dom_sf"/>
</dbReference>
<comment type="function">
    <text evidence="6">A probable RNA chaperone. Forms a complex with KhpA which binds to cellular RNA and controls its expression. Plays a role in peptidoglycan (PG) homeostasis and cell length regulation.</text>
</comment>
<dbReference type="GO" id="GO:0005737">
    <property type="term" value="C:cytoplasm"/>
    <property type="evidence" value="ECO:0007669"/>
    <property type="project" value="UniProtKB-SubCell"/>
</dbReference>
<dbReference type="GO" id="GO:0009252">
    <property type="term" value="P:peptidoglycan biosynthetic process"/>
    <property type="evidence" value="ECO:0007669"/>
    <property type="project" value="UniProtKB-UniRule"/>
</dbReference>
<dbReference type="GO" id="GO:0071555">
    <property type="term" value="P:cell wall organization"/>
    <property type="evidence" value="ECO:0007669"/>
    <property type="project" value="UniProtKB-KW"/>
</dbReference>
<dbReference type="PANTHER" id="PTHR35800">
    <property type="entry name" value="PROTEIN JAG"/>
    <property type="match status" value="1"/>
</dbReference>
<dbReference type="SMART" id="SM00393">
    <property type="entry name" value="R3H"/>
    <property type="match status" value="1"/>
</dbReference>
<dbReference type="CDD" id="cd02414">
    <property type="entry name" value="KH-II_Jag"/>
    <property type="match status" value="1"/>
</dbReference>
<feature type="domain" description="R3H" evidence="7">
    <location>
        <begin position="140"/>
        <end position="205"/>
    </location>
</feature>
<dbReference type="PROSITE" id="PS50084">
    <property type="entry name" value="KH_TYPE_1"/>
    <property type="match status" value="1"/>
</dbReference>
<keyword evidence="3 6" id="KW-0133">Cell shape</keyword>
<feature type="region of interest" description="Jag_N domain" evidence="6">
    <location>
        <begin position="5"/>
        <end position="55"/>
    </location>
</feature>